<dbReference type="KEGG" id="mtr:25484254"/>
<evidence type="ECO:0000313" key="6">
    <source>
        <dbReference type="Proteomes" id="UP000002051"/>
    </source>
</evidence>
<organism evidence="3 6">
    <name type="scientific">Medicago truncatula</name>
    <name type="common">Barrel medic</name>
    <name type="synonym">Medicago tribuloides</name>
    <dbReference type="NCBI Taxonomy" id="3880"/>
    <lineage>
        <taxon>Eukaryota</taxon>
        <taxon>Viridiplantae</taxon>
        <taxon>Streptophyta</taxon>
        <taxon>Embryophyta</taxon>
        <taxon>Tracheophyta</taxon>
        <taxon>Spermatophyta</taxon>
        <taxon>Magnoliopsida</taxon>
        <taxon>eudicotyledons</taxon>
        <taxon>Gunneridae</taxon>
        <taxon>Pentapetalae</taxon>
        <taxon>rosids</taxon>
        <taxon>fabids</taxon>
        <taxon>Fabales</taxon>
        <taxon>Fabaceae</taxon>
        <taxon>Papilionoideae</taxon>
        <taxon>50 kb inversion clade</taxon>
        <taxon>NPAAA clade</taxon>
        <taxon>Hologalegina</taxon>
        <taxon>IRL clade</taxon>
        <taxon>Trifolieae</taxon>
        <taxon>Medicago</taxon>
    </lineage>
</organism>
<protein>
    <submittedName>
        <fullName evidence="4">Putative Rho termination factor</fullName>
    </submittedName>
    <submittedName>
        <fullName evidence="3">Rho termination factor, putative</fullName>
    </submittedName>
</protein>
<dbReference type="GO" id="GO:0009507">
    <property type="term" value="C:chloroplast"/>
    <property type="evidence" value="ECO:0000318"/>
    <property type="project" value="GO_Central"/>
</dbReference>
<feature type="region of interest" description="Disordered" evidence="1">
    <location>
        <begin position="181"/>
        <end position="325"/>
    </location>
</feature>
<evidence type="ECO:0000313" key="7">
    <source>
        <dbReference type="Proteomes" id="UP000265566"/>
    </source>
</evidence>
<dbReference type="PANTHER" id="PTHR34449:SF5">
    <property type="entry name" value="ATP BINDING _ ATPASE"/>
    <property type="match status" value="1"/>
</dbReference>
<dbReference type="InterPro" id="IPR011112">
    <property type="entry name" value="Rho-like_N"/>
</dbReference>
<reference evidence="3 6" key="2">
    <citation type="journal article" date="2014" name="BMC Genomics">
        <title>An improved genome release (version Mt4.0) for the model legume Medicago truncatula.</title>
        <authorList>
            <person name="Tang H."/>
            <person name="Krishnakumar V."/>
            <person name="Bidwell S."/>
            <person name="Rosen B."/>
            <person name="Chan A."/>
            <person name="Zhou S."/>
            <person name="Gentzbittel L."/>
            <person name="Childs K.L."/>
            <person name="Yandell M."/>
            <person name="Gundlach H."/>
            <person name="Mayer K.F."/>
            <person name="Schwartz D.C."/>
            <person name="Town C.D."/>
        </authorList>
    </citation>
    <scope>GENOME REANNOTATION</scope>
    <source>
        <strain evidence="3">A17</strain>
        <strain evidence="5 6">cv. Jemalong A17</strain>
    </source>
</reference>
<dbReference type="PANTHER" id="PTHR34449">
    <property type="entry name" value="RHO TERMINATION FACTOR"/>
    <property type="match status" value="1"/>
</dbReference>
<feature type="region of interest" description="Disordered" evidence="1">
    <location>
        <begin position="72"/>
        <end position="94"/>
    </location>
</feature>
<dbReference type="Pfam" id="PF07498">
    <property type="entry name" value="Rho_N"/>
    <property type="match status" value="1"/>
</dbReference>
<dbReference type="GO" id="GO:1901259">
    <property type="term" value="P:chloroplast rRNA processing"/>
    <property type="evidence" value="ECO:0000318"/>
    <property type="project" value="GO_Central"/>
</dbReference>
<feature type="compositionally biased region" description="Basic and acidic residues" evidence="1">
    <location>
        <begin position="181"/>
        <end position="198"/>
    </location>
</feature>
<reference evidence="5" key="3">
    <citation type="submission" date="2015-04" db="UniProtKB">
        <authorList>
            <consortium name="EnsemblPlants"/>
        </authorList>
    </citation>
    <scope>IDENTIFICATION</scope>
    <source>
        <strain evidence="5">cv. Jemalong A17</strain>
    </source>
</reference>
<feature type="domain" description="Rho termination factor-like N-terminal" evidence="2">
    <location>
        <begin position="335"/>
        <end position="366"/>
    </location>
</feature>
<evidence type="ECO:0000256" key="1">
    <source>
        <dbReference type="SAM" id="MobiDB-lite"/>
    </source>
</evidence>
<dbReference type="EMBL" id="PSQE01000001">
    <property type="protein sequence ID" value="RHN80025.1"/>
    <property type="molecule type" value="Genomic_DNA"/>
</dbReference>
<keyword evidence="6" id="KW-1185">Reference proteome</keyword>
<dbReference type="EnsemblPlants" id="KEH42517">
    <property type="protein sequence ID" value="KEH42517"/>
    <property type="gene ID" value="MTR_1g069855"/>
</dbReference>
<dbReference type="AlphaFoldDB" id="A0A072VL21"/>
<sequence>MSQTVHLVVANNVGCGMPEDKCFPCSRGFGRTTVAYSCTSLGRRRIHSHAKIGGLKYGSTAASFVCEARRNSDFSRQNNRHGSSRGRNRNDDGRDIFENFEEEDMLSSKNGPLVSYNSGKFQATSSPGPREKEIVELFRKVQARLRERAAVKEENKVETRRGHVKEQSAVDSLLNLLKKHSVEQGKRSNGEDNGKDLNSDQSQESNQYNGRQNSKFSDSGAPKGESREADVASSARPRSVFQRKSPVPRVRYQPVSNNVADTNAVPIGTEDNENIHDQLDSKLDDEPEPKFESDIDLDTKDETSVPEFSDDDSDDSEQTYNNEGVDEHVVVQNEDLNALKMSELRALAKSRGMKGFSKMKKGDLVELLTEN</sequence>
<feature type="compositionally biased region" description="Basic residues" evidence="1">
    <location>
        <begin position="78"/>
        <end position="87"/>
    </location>
</feature>
<evidence type="ECO:0000313" key="3">
    <source>
        <dbReference type="EMBL" id="KEH42517.1"/>
    </source>
</evidence>
<dbReference type="Proteomes" id="UP000002051">
    <property type="component" value="Unassembled WGS sequence"/>
</dbReference>
<gene>
    <name evidence="5" type="primary">25484254</name>
    <name evidence="3" type="ordered locus">MTR_1g069855</name>
    <name evidence="4" type="ORF">MtrunA17_Chr1g0183791</name>
</gene>
<dbReference type="Proteomes" id="UP000265566">
    <property type="component" value="Chromosome 1"/>
</dbReference>
<dbReference type="HOGENOM" id="CLU_062947_0_0_1"/>
<accession>A0A072VL21</accession>
<dbReference type="Gramene" id="rna3900">
    <property type="protein sequence ID" value="RHN80025.1"/>
    <property type="gene ID" value="gene3900"/>
</dbReference>
<dbReference type="GO" id="GO:0003729">
    <property type="term" value="F:mRNA binding"/>
    <property type="evidence" value="ECO:0000318"/>
    <property type="project" value="GO_Central"/>
</dbReference>
<dbReference type="EMBL" id="CM001217">
    <property type="protein sequence ID" value="KEH42517.1"/>
    <property type="molecule type" value="Genomic_DNA"/>
</dbReference>
<reference evidence="7" key="4">
    <citation type="journal article" date="2018" name="Nat. Plants">
        <title>Whole-genome landscape of Medicago truncatula symbiotic genes.</title>
        <authorList>
            <person name="Pecrix Y."/>
            <person name="Staton S.E."/>
            <person name="Sallet E."/>
            <person name="Lelandais-Briere C."/>
            <person name="Moreau S."/>
            <person name="Carrere S."/>
            <person name="Blein T."/>
            <person name="Jardinaud M.F."/>
            <person name="Latrasse D."/>
            <person name="Zouine M."/>
            <person name="Zahm M."/>
            <person name="Kreplak J."/>
            <person name="Mayjonade B."/>
            <person name="Satge C."/>
            <person name="Perez M."/>
            <person name="Cauet S."/>
            <person name="Marande W."/>
            <person name="Chantry-Darmon C."/>
            <person name="Lopez-Roques C."/>
            <person name="Bouchez O."/>
            <person name="Berard A."/>
            <person name="Debelle F."/>
            <person name="Munos S."/>
            <person name="Bendahmane A."/>
            <person name="Berges H."/>
            <person name="Niebel A."/>
            <person name="Buitink J."/>
            <person name="Frugier F."/>
            <person name="Benhamed M."/>
            <person name="Crespi M."/>
            <person name="Gouzy J."/>
            <person name="Gamas P."/>
        </authorList>
    </citation>
    <scope>NUCLEOTIDE SEQUENCE [LARGE SCALE GENOMIC DNA]</scope>
    <source>
        <strain evidence="7">cv. Jemalong A17</strain>
    </source>
</reference>
<feature type="compositionally biased region" description="Acidic residues" evidence="1">
    <location>
        <begin position="308"/>
        <end position="317"/>
    </location>
</feature>
<dbReference type="STRING" id="3880.A0A072VL21"/>
<dbReference type="OrthoDB" id="652255at2759"/>
<evidence type="ECO:0000313" key="5">
    <source>
        <dbReference type="EnsemblPlants" id="KEH42517"/>
    </source>
</evidence>
<reference evidence="3 6" key="1">
    <citation type="journal article" date="2011" name="Nature">
        <title>The Medicago genome provides insight into the evolution of rhizobial symbioses.</title>
        <authorList>
            <person name="Young N.D."/>
            <person name="Debelle F."/>
            <person name="Oldroyd G.E."/>
            <person name="Geurts R."/>
            <person name="Cannon S.B."/>
            <person name="Udvardi M.K."/>
            <person name="Benedito V.A."/>
            <person name="Mayer K.F."/>
            <person name="Gouzy J."/>
            <person name="Schoof H."/>
            <person name="Van de Peer Y."/>
            <person name="Proost S."/>
            <person name="Cook D.R."/>
            <person name="Meyers B.C."/>
            <person name="Spannagl M."/>
            <person name="Cheung F."/>
            <person name="De Mita S."/>
            <person name="Krishnakumar V."/>
            <person name="Gundlach H."/>
            <person name="Zhou S."/>
            <person name="Mudge J."/>
            <person name="Bharti A.K."/>
            <person name="Murray J.D."/>
            <person name="Naoumkina M.A."/>
            <person name="Rosen B."/>
            <person name="Silverstein K.A."/>
            <person name="Tang H."/>
            <person name="Rombauts S."/>
            <person name="Zhao P.X."/>
            <person name="Zhou P."/>
            <person name="Barbe V."/>
            <person name="Bardou P."/>
            <person name="Bechner M."/>
            <person name="Bellec A."/>
            <person name="Berger A."/>
            <person name="Berges H."/>
            <person name="Bidwell S."/>
            <person name="Bisseling T."/>
            <person name="Choisne N."/>
            <person name="Couloux A."/>
            <person name="Denny R."/>
            <person name="Deshpande S."/>
            <person name="Dai X."/>
            <person name="Doyle J.J."/>
            <person name="Dudez A.M."/>
            <person name="Farmer A.D."/>
            <person name="Fouteau S."/>
            <person name="Franken C."/>
            <person name="Gibelin C."/>
            <person name="Gish J."/>
            <person name="Goldstein S."/>
            <person name="Gonzalez A.J."/>
            <person name="Green P.J."/>
            <person name="Hallab A."/>
            <person name="Hartog M."/>
            <person name="Hua A."/>
            <person name="Humphray S.J."/>
            <person name="Jeong D.H."/>
            <person name="Jing Y."/>
            <person name="Jocker A."/>
            <person name="Kenton S.M."/>
            <person name="Kim D.J."/>
            <person name="Klee K."/>
            <person name="Lai H."/>
            <person name="Lang C."/>
            <person name="Lin S."/>
            <person name="Macmil S.L."/>
            <person name="Magdelenat G."/>
            <person name="Matthews L."/>
            <person name="McCorrison J."/>
            <person name="Monaghan E.L."/>
            <person name="Mun J.H."/>
            <person name="Najar F.Z."/>
            <person name="Nicholson C."/>
            <person name="Noirot C."/>
            <person name="O'Bleness M."/>
            <person name="Paule C.R."/>
            <person name="Poulain J."/>
            <person name="Prion F."/>
            <person name="Qin B."/>
            <person name="Qu C."/>
            <person name="Retzel E.F."/>
            <person name="Riddle C."/>
            <person name="Sallet E."/>
            <person name="Samain S."/>
            <person name="Samson N."/>
            <person name="Sanders I."/>
            <person name="Saurat O."/>
            <person name="Scarpelli C."/>
            <person name="Schiex T."/>
            <person name="Segurens B."/>
            <person name="Severin A.J."/>
            <person name="Sherrier D.J."/>
            <person name="Shi R."/>
            <person name="Sims S."/>
            <person name="Singer S.R."/>
            <person name="Sinharoy S."/>
            <person name="Sterck L."/>
            <person name="Viollet A."/>
            <person name="Wang B.B."/>
            <person name="Wang K."/>
            <person name="Wang M."/>
            <person name="Wang X."/>
            <person name="Warfsmann J."/>
            <person name="Weissenbach J."/>
            <person name="White D.D."/>
            <person name="White J.D."/>
            <person name="Wiley G.B."/>
            <person name="Wincker P."/>
            <person name="Xing Y."/>
            <person name="Yang L."/>
            <person name="Yao Z."/>
            <person name="Ying F."/>
            <person name="Zhai J."/>
            <person name="Zhou L."/>
            <person name="Zuber A."/>
            <person name="Denarie J."/>
            <person name="Dixon R.A."/>
            <person name="May G.D."/>
            <person name="Schwartz D.C."/>
            <person name="Rogers J."/>
            <person name="Quetier F."/>
            <person name="Town C.D."/>
            <person name="Roe B.A."/>
        </authorList>
    </citation>
    <scope>NUCLEOTIDE SEQUENCE [LARGE SCALE GENOMIC DNA]</scope>
    <source>
        <strain evidence="3">A17</strain>
        <strain evidence="5 6">cv. Jemalong A17</strain>
    </source>
</reference>
<evidence type="ECO:0000259" key="2">
    <source>
        <dbReference type="Pfam" id="PF07498"/>
    </source>
</evidence>
<reference evidence="4" key="5">
    <citation type="journal article" date="2018" name="Nat. Plants">
        <title>Whole-genome landscape of Medicago truncatula symbiotic genes.</title>
        <authorList>
            <person name="Pecrix Y."/>
            <person name="Gamas P."/>
            <person name="Carrere S."/>
        </authorList>
    </citation>
    <scope>NUCLEOTIDE SEQUENCE</scope>
    <source>
        <tissue evidence="4">Leaves</tissue>
    </source>
</reference>
<dbReference type="GO" id="GO:0019843">
    <property type="term" value="F:rRNA binding"/>
    <property type="evidence" value="ECO:0000318"/>
    <property type="project" value="GO_Central"/>
</dbReference>
<feature type="compositionally biased region" description="Basic and acidic residues" evidence="1">
    <location>
        <begin position="273"/>
        <end position="303"/>
    </location>
</feature>
<evidence type="ECO:0000313" key="4">
    <source>
        <dbReference type="EMBL" id="RHN80025.1"/>
    </source>
</evidence>
<name>A0A072VL21_MEDTR</name>
<dbReference type="GO" id="GO:0006353">
    <property type="term" value="P:DNA-templated transcription termination"/>
    <property type="evidence" value="ECO:0007669"/>
    <property type="project" value="InterPro"/>
</dbReference>
<proteinExistence type="predicted"/>
<dbReference type="GO" id="GO:0010239">
    <property type="term" value="P:chloroplast mRNA processing"/>
    <property type="evidence" value="ECO:0000318"/>
    <property type="project" value="GO_Central"/>
</dbReference>
<feature type="compositionally biased region" description="Polar residues" evidence="1">
    <location>
        <begin position="199"/>
        <end position="217"/>
    </location>
</feature>